<comment type="caution">
    <text evidence="5">The sequence shown here is derived from an EMBL/GenBank/DDBJ whole genome shotgun (WGS) entry which is preliminary data.</text>
</comment>
<dbReference type="PROSITE" id="PS51202">
    <property type="entry name" value="RCK_C"/>
    <property type="match status" value="1"/>
</dbReference>
<gene>
    <name evidence="5" type="ORF">CVV64_17770</name>
</gene>
<evidence type="ECO:0000256" key="2">
    <source>
        <dbReference type="SAM" id="Phobius"/>
    </source>
</evidence>
<dbReference type="InterPro" id="IPR036721">
    <property type="entry name" value="RCK_C_sf"/>
</dbReference>
<organism evidence="5 6">
    <name type="scientific">Candidatus Wallbacteria bacterium HGW-Wallbacteria-1</name>
    <dbReference type="NCBI Taxonomy" id="2013854"/>
    <lineage>
        <taxon>Bacteria</taxon>
        <taxon>Candidatus Walliibacteriota</taxon>
    </lineage>
</organism>
<evidence type="ECO:0000256" key="1">
    <source>
        <dbReference type="ARBA" id="ARBA00004651"/>
    </source>
</evidence>
<dbReference type="Pfam" id="PF02254">
    <property type="entry name" value="TrkA_N"/>
    <property type="match status" value="1"/>
</dbReference>
<evidence type="ECO:0000313" key="5">
    <source>
        <dbReference type="EMBL" id="PKK88691.1"/>
    </source>
</evidence>
<dbReference type="InterPro" id="IPR006037">
    <property type="entry name" value="RCK_C"/>
</dbReference>
<dbReference type="InterPro" id="IPR003148">
    <property type="entry name" value="RCK_N"/>
</dbReference>
<evidence type="ECO:0000259" key="4">
    <source>
        <dbReference type="PROSITE" id="PS51202"/>
    </source>
</evidence>
<dbReference type="SUPFAM" id="SSF51735">
    <property type="entry name" value="NAD(P)-binding Rossmann-fold domains"/>
    <property type="match status" value="1"/>
</dbReference>
<dbReference type="AlphaFoldDB" id="A0A2N1PK32"/>
<evidence type="ECO:0008006" key="7">
    <source>
        <dbReference type="Google" id="ProtNLM"/>
    </source>
</evidence>
<proteinExistence type="predicted"/>
<dbReference type="Gene3D" id="3.40.50.720">
    <property type="entry name" value="NAD(P)-binding Rossmann-like Domain"/>
    <property type="match status" value="1"/>
</dbReference>
<feature type="domain" description="RCK N-terminal" evidence="3">
    <location>
        <begin position="111"/>
        <end position="228"/>
    </location>
</feature>
<sequence length="337" mass="36366">MANFGETRKGLVISMLLLALMLACGIAGYMALEGLNLTDSIYTTVIVLSTVGMGEVREFTPNGRLFTVFLILSGAGLVGFLISQMARFVLGGELDRILRKGQSIKMIRKLNDHVIICGAGVQGTSVLEEFQSRNYPYVVIEKQPEIVTLLASRGVPVLEGDATDDDTLIKANIATAKGLISCMPTDVDNVFVCLSARNLNQRLNIVTKADMDSSVEKLNKAGANRVISTKTIGSRRMVAAMMEPSVIDFLDIVMTSGKLDLRMADVVIQEGSAMVGGDIVTLGIRRDTGCIILAVRRGSTYTLSFGTDFLFQPDDVLIALGTSSQLKRLEKLTARSS</sequence>
<feature type="transmembrane region" description="Helical" evidence="2">
    <location>
        <begin position="65"/>
        <end position="90"/>
    </location>
</feature>
<dbReference type="PANTHER" id="PTHR43833:SF9">
    <property type="entry name" value="POTASSIUM CHANNEL PROTEIN YUGO-RELATED"/>
    <property type="match status" value="1"/>
</dbReference>
<keyword evidence="2" id="KW-0472">Membrane</keyword>
<dbReference type="Proteomes" id="UP000233256">
    <property type="component" value="Unassembled WGS sequence"/>
</dbReference>
<dbReference type="Pfam" id="PF07885">
    <property type="entry name" value="Ion_trans_2"/>
    <property type="match status" value="1"/>
</dbReference>
<dbReference type="InterPro" id="IPR013099">
    <property type="entry name" value="K_chnl_dom"/>
</dbReference>
<dbReference type="Gene3D" id="3.30.70.1450">
    <property type="entry name" value="Regulator of K+ conductance, C-terminal domain"/>
    <property type="match status" value="1"/>
</dbReference>
<protein>
    <recommendedName>
        <fullName evidence="7">Potassium channel protein</fullName>
    </recommendedName>
</protein>
<dbReference type="GO" id="GO:0005886">
    <property type="term" value="C:plasma membrane"/>
    <property type="evidence" value="ECO:0007669"/>
    <property type="project" value="UniProtKB-SubCell"/>
</dbReference>
<feature type="transmembrane region" description="Helical" evidence="2">
    <location>
        <begin position="12"/>
        <end position="32"/>
    </location>
</feature>
<keyword evidence="2" id="KW-1133">Transmembrane helix</keyword>
<dbReference type="InterPro" id="IPR036291">
    <property type="entry name" value="NAD(P)-bd_dom_sf"/>
</dbReference>
<dbReference type="SUPFAM" id="SSF81324">
    <property type="entry name" value="Voltage-gated potassium channels"/>
    <property type="match status" value="1"/>
</dbReference>
<dbReference type="GO" id="GO:0008324">
    <property type="term" value="F:monoatomic cation transmembrane transporter activity"/>
    <property type="evidence" value="ECO:0007669"/>
    <property type="project" value="InterPro"/>
</dbReference>
<dbReference type="GO" id="GO:0006813">
    <property type="term" value="P:potassium ion transport"/>
    <property type="evidence" value="ECO:0007669"/>
    <property type="project" value="InterPro"/>
</dbReference>
<name>A0A2N1PK32_9BACT</name>
<dbReference type="InterPro" id="IPR050721">
    <property type="entry name" value="Trk_Ktr_HKT_K-transport"/>
</dbReference>
<evidence type="ECO:0000259" key="3">
    <source>
        <dbReference type="PROSITE" id="PS51201"/>
    </source>
</evidence>
<keyword evidence="2" id="KW-0812">Transmembrane</keyword>
<dbReference type="EMBL" id="PGXC01000037">
    <property type="protein sequence ID" value="PKK88691.1"/>
    <property type="molecule type" value="Genomic_DNA"/>
</dbReference>
<dbReference type="PANTHER" id="PTHR43833">
    <property type="entry name" value="POTASSIUM CHANNEL PROTEIN 2-RELATED-RELATED"/>
    <property type="match status" value="1"/>
</dbReference>
<dbReference type="Gene3D" id="1.10.287.70">
    <property type="match status" value="1"/>
</dbReference>
<accession>A0A2N1PK32</accession>
<feature type="domain" description="RCK C-terminal" evidence="4">
    <location>
        <begin position="251"/>
        <end position="335"/>
    </location>
</feature>
<dbReference type="PROSITE" id="PS51201">
    <property type="entry name" value="RCK_N"/>
    <property type="match status" value="1"/>
</dbReference>
<comment type="subcellular location">
    <subcellularLocation>
        <location evidence="1">Cell membrane</location>
        <topology evidence="1">Multi-pass membrane protein</topology>
    </subcellularLocation>
</comment>
<dbReference type="SUPFAM" id="SSF116726">
    <property type="entry name" value="TrkA C-terminal domain-like"/>
    <property type="match status" value="1"/>
</dbReference>
<reference evidence="5 6" key="1">
    <citation type="journal article" date="2017" name="ISME J.">
        <title>Potential for microbial H2 and metal transformations associated with novel bacteria and archaea in deep terrestrial subsurface sediments.</title>
        <authorList>
            <person name="Hernsdorf A.W."/>
            <person name="Amano Y."/>
            <person name="Miyakawa K."/>
            <person name="Ise K."/>
            <person name="Suzuki Y."/>
            <person name="Anantharaman K."/>
            <person name="Probst A."/>
            <person name="Burstein D."/>
            <person name="Thomas B.C."/>
            <person name="Banfield J.F."/>
        </authorList>
    </citation>
    <scope>NUCLEOTIDE SEQUENCE [LARGE SCALE GENOMIC DNA]</scope>
    <source>
        <strain evidence="5">HGW-Wallbacteria-1</strain>
    </source>
</reference>
<dbReference type="Pfam" id="PF02080">
    <property type="entry name" value="TrkA_C"/>
    <property type="match status" value="1"/>
</dbReference>
<evidence type="ECO:0000313" key="6">
    <source>
        <dbReference type="Proteomes" id="UP000233256"/>
    </source>
</evidence>